<organism evidence="2 3">
    <name type="scientific">Aspergillus glaucus CBS 516.65</name>
    <dbReference type="NCBI Taxonomy" id="1160497"/>
    <lineage>
        <taxon>Eukaryota</taxon>
        <taxon>Fungi</taxon>
        <taxon>Dikarya</taxon>
        <taxon>Ascomycota</taxon>
        <taxon>Pezizomycotina</taxon>
        <taxon>Eurotiomycetes</taxon>
        <taxon>Eurotiomycetidae</taxon>
        <taxon>Eurotiales</taxon>
        <taxon>Aspergillaceae</taxon>
        <taxon>Aspergillus</taxon>
        <taxon>Aspergillus subgen. Aspergillus</taxon>
    </lineage>
</organism>
<dbReference type="Pfam" id="PF17784">
    <property type="entry name" value="Sulfotransfer_4"/>
    <property type="match status" value="1"/>
</dbReference>
<proteinExistence type="predicted"/>
<dbReference type="InterPro" id="IPR027417">
    <property type="entry name" value="P-loop_NTPase"/>
</dbReference>
<evidence type="ECO:0000313" key="2">
    <source>
        <dbReference type="EMBL" id="OJJ80364.1"/>
    </source>
</evidence>
<sequence>MSITRPDPKVDEGLHVSSSGVHHGSTIKVIVVTLEELGYKNCFHLAEPLCQLTNLYLSVRIVNTKNTSLRRQNLARLLQNHEVTLKVPGSAYLPDLLEMYPDAKVVLTGRTSAAL</sequence>
<evidence type="ECO:0000256" key="1">
    <source>
        <dbReference type="SAM" id="MobiDB-lite"/>
    </source>
</evidence>
<dbReference type="AlphaFoldDB" id="A0A1L9V8V0"/>
<keyword evidence="3" id="KW-1185">Reference proteome</keyword>
<dbReference type="RefSeq" id="XP_022397062.1">
    <property type="nucleotide sequence ID" value="XM_022545020.1"/>
</dbReference>
<dbReference type="Proteomes" id="UP000184300">
    <property type="component" value="Unassembled WGS sequence"/>
</dbReference>
<feature type="compositionally biased region" description="Basic and acidic residues" evidence="1">
    <location>
        <begin position="1"/>
        <end position="14"/>
    </location>
</feature>
<dbReference type="EMBL" id="KV878911">
    <property type="protein sequence ID" value="OJJ80364.1"/>
    <property type="molecule type" value="Genomic_DNA"/>
</dbReference>
<accession>A0A1L9V8V0</accession>
<dbReference type="InterPro" id="IPR040632">
    <property type="entry name" value="Sulfotransfer_4"/>
</dbReference>
<feature type="region of interest" description="Disordered" evidence="1">
    <location>
        <begin position="1"/>
        <end position="20"/>
    </location>
</feature>
<reference evidence="3" key="1">
    <citation type="journal article" date="2017" name="Genome Biol.">
        <title>Comparative genomics reveals high biological diversity and specific adaptations in the industrially and medically important fungal genus Aspergillus.</title>
        <authorList>
            <person name="de Vries R.P."/>
            <person name="Riley R."/>
            <person name="Wiebenga A."/>
            <person name="Aguilar-Osorio G."/>
            <person name="Amillis S."/>
            <person name="Uchima C.A."/>
            <person name="Anderluh G."/>
            <person name="Asadollahi M."/>
            <person name="Askin M."/>
            <person name="Barry K."/>
            <person name="Battaglia E."/>
            <person name="Bayram O."/>
            <person name="Benocci T."/>
            <person name="Braus-Stromeyer S.A."/>
            <person name="Caldana C."/>
            <person name="Canovas D."/>
            <person name="Cerqueira G.C."/>
            <person name="Chen F."/>
            <person name="Chen W."/>
            <person name="Choi C."/>
            <person name="Clum A."/>
            <person name="Dos Santos R.A."/>
            <person name="Damasio A.R."/>
            <person name="Diallinas G."/>
            <person name="Emri T."/>
            <person name="Fekete E."/>
            <person name="Flipphi M."/>
            <person name="Freyberg S."/>
            <person name="Gallo A."/>
            <person name="Gournas C."/>
            <person name="Habgood R."/>
            <person name="Hainaut M."/>
            <person name="Harispe M.L."/>
            <person name="Henrissat B."/>
            <person name="Hilden K.S."/>
            <person name="Hope R."/>
            <person name="Hossain A."/>
            <person name="Karabika E."/>
            <person name="Karaffa L."/>
            <person name="Karanyi Z."/>
            <person name="Krasevec N."/>
            <person name="Kuo A."/>
            <person name="Kusch H."/>
            <person name="LaButti K."/>
            <person name="Lagendijk E.L."/>
            <person name="Lapidus A."/>
            <person name="Levasseur A."/>
            <person name="Lindquist E."/>
            <person name="Lipzen A."/>
            <person name="Logrieco A.F."/>
            <person name="MacCabe A."/>
            <person name="Maekelae M.R."/>
            <person name="Malavazi I."/>
            <person name="Melin P."/>
            <person name="Meyer V."/>
            <person name="Mielnichuk N."/>
            <person name="Miskei M."/>
            <person name="Molnar A.P."/>
            <person name="Mule G."/>
            <person name="Ngan C.Y."/>
            <person name="Orejas M."/>
            <person name="Orosz E."/>
            <person name="Ouedraogo J.P."/>
            <person name="Overkamp K.M."/>
            <person name="Park H.-S."/>
            <person name="Perrone G."/>
            <person name="Piumi F."/>
            <person name="Punt P.J."/>
            <person name="Ram A.F."/>
            <person name="Ramon A."/>
            <person name="Rauscher S."/>
            <person name="Record E."/>
            <person name="Riano-Pachon D.M."/>
            <person name="Robert V."/>
            <person name="Roehrig J."/>
            <person name="Ruller R."/>
            <person name="Salamov A."/>
            <person name="Salih N.S."/>
            <person name="Samson R.A."/>
            <person name="Sandor E."/>
            <person name="Sanguinetti M."/>
            <person name="Schuetze T."/>
            <person name="Sepcic K."/>
            <person name="Shelest E."/>
            <person name="Sherlock G."/>
            <person name="Sophianopoulou V."/>
            <person name="Squina F.M."/>
            <person name="Sun H."/>
            <person name="Susca A."/>
            <person name="Todd R.B."/>
            <person name="Tsang A."/>
            <person name="Unkles S.E."/>
            <person name="van de Wiele N."/>
            <person name="van Rossen-Uffink D."/>
            <person name="Oliveira J.V."/>
            <person name="Vesth T.C."/>
            <person name="Visser J."/>
            <person name="Yu J.-H."/>
            <person name="Zhou M."/>
            <person name="Andersen M.R."/>
            <person name="Archer D.B."/>
            <person name="Baker S.E."/>
            <person name="Benoit I."/>
            <person name="Brakhage A.A."/>
            <person name="Braus G.H."/>
            <person name="Fischer R."/>
            <person name="Frisvad J.C."/>
            <person name="Goldman G.H."/>
            <person name="Houbraken J."/>
            <person name="Oakley B."/>
            <person name="Pocsi I."/>
            <person name="Scazzocchio C."/>
            <person name="Seiboth B."/>
            <person name="vanKuyk P.A."/>
            <person name="Wortman J."/>
            <person name="Dyer P.S."/>
            <person name="Grigoriev I.V."/>
        </authorList>
    </citation>
    <scope>NUCLEOTIDE SEQUENCE [LARGE SCALE GENOMIC DNA]</scope>
    <source>
        <strain evidence="3">CBS 516.65</strain>
    </source>
</reference>
<evidence type="ECO:0000313" key="3">
    <source>
        <dbReference type="Proteomes" id="UP000184300"/>
    </source>
</evidence>
<gene>
    <name evidence="2" type="ORF">ASPGLDRAFT_39060</name>
</gene>
<dbReference type="GeneID" id="34461281"/>
<dbReference type="OrthoDB" id="408152at2759"/>
<dbReference type="VEuPathDB" id="FungiDB:ASPGLDRAFT_39060"/>
<name>A0A1L9V8V0_ASPGL</name>
<dbReference type="Gene3D" id="3.40.50.300">
    <property type="entry name" value="P-loop containing nucleotide triphosphate hydrolases"/>
    <property type="match status" value="1"/>
</dbReference>
<protein>
    <submittedName>
        <fullName evidence="2">Uncharacterized protein</fullName>
    </submittedName>
</protein>